<reference evidence="2 3" key="1">
    <citation type="submission" date="2024-08" db="EMBL/GenBank/DDBJ databases">
        <authorList>
            <person name="Cucini C."/>
            <person name="Frati F."/>
        </authorList>
    </citation>
    <scope>NUCLEOTIDE SEQUENCE [LARGE SCALE GENOMIC DNA]</scope>
</reference>
<keyword evidence="1" id="KW-0472">Membrane</keyword>
<evidence type="ECO:0000256" key="1">
    <source>
        <dbReference type="SAM" id="Phobius"/>
    </source>
</evidence>
<feature type="transmembrane region" description="Helical" evidence="1">
    <location>
        <begin position="80"/>
        <end position="104"/>
    </location>
</feature>
<proteinExistence type="predicted"/>
<feature type="transmembrane region" description="Helical" evidence="1">
    <location>
        <begin position="182"/>
        <end position="200"/>
    </location>
</feature>
<keyword evidence="3" id="KW-1185">Reference proteome</keyword>
<evidence type="ECO:0000313" key="3">
    <source>
        <dbReference type="Proteomes" id="UP001642540"/>
    </source>
</evidence>
<sequence>MFKSKPTFKTMIKLHRFLFGSMAPLPIDWNAEITTMISSQDTLPRRSYILFMTLNFSLTVACAYDVLIHFILNFKPILDFGTACVLTIGGLVANVALLFAFAAWKYPSAFLGVNMVFSLKEDVCRRFKQRNKTHTSETIGILITLVTAPVPFVLIVSALYFRCDAFYFVFVDILGSNVEQNVVLRLLIFVARFLVFFGAFESARTMSYAVVNTLSVVANLQTVFDVLVEPHVAPDLRVSYYRRACLVYQLIQPMAEKSLSMGIITFFWGFVVVFCSLFKTTVRLHHILFCYMVPLPIDWNPEMTSLVHTNVKSHRLVFIFLITLDLFLSVACGYDLFFHYLMGWRPVLDLGTSCMLITAGLGLVAALQCTTAVCMNQSGILAINQFFECRCELCPEFPRRDKMVSIEVAGFLFTLSFGPLPLIIIICSLSLSFDPFFFAFEDILGDPIEQGAQPILVTFLARWLFLFGGWRPVLNLGTCCMLIAAGLALVIALQFTAAVWQNQSGILGINQFFEFRRELCQRFAIQDNDVAIEVTGFLLTLASGPVPFIIMICSLSLSFDPFYFVFEDILGDPTEQTGQQIVFTFLARWLLLFGGFECARTISFIGLNFIFTVAHIRATVETLCTAQLSLRQRIGYYQRLHIVYQVLKPMTEFLLSRSISSLFWTIVILMWAVIRGYNIIPLIMYMMMTVVGLCAYAFFIFLVTEMSRLSRGCQEVRRKCVLDAKFALSSRRIGEWKERKIRQLETRSLRSLTINYGPLFVIDENFVTDIVNTQINRIFDALIIFRG</sequence>
<feature type="transmembrane region" description="Helical" evidence="1">
    <location>
        <begin position="408"/>
        <end position="431"/>
    </location>
</feature>
<gene>
    <name evidence="2" type="ORF">ODALV1_LOCUS9705</name>
</gene>
<evidence type="ECO:0008006" key="4">
    <source>
        <dbReference type="Google" id="ProtNLM"/>
    </source>
</evidence>
<feature type="transmembrane region" description="Helical" evidence="1">
    <location>
        <begin position="347"/>
        <end position="367"/>
    </location>
</feature>
<evidence type="ECO:0000313" key="2">
    <source>
        <dbReference type="EMBL" id="CAL8097677.1"/>
    </source>
</evidence>
<accession>A0ABP1QDC1</accession>
<feature type="transmembrane region" description="Helical" evidence="1">
    <location>
        <begin position="680"/>
        <end position="703"/>
    </location>
</feature>
<feature type="transmembrane region" description="Helical" evidence="1">
    <location>
        <begin position="259"/>
        <end position="278"/>
    </location>
</feature>
<protein>
    <recommendedName>
        <fullName evidence="4">G protein-coupled receptor</fullName>
    </recommendedName>
</protein>
<keyword evidence="1" id="KW-1133">Transmembrane helix</keyword>
<feature type="transmembrane region" description="Helical" evidence="1">
    <location>
        <begin position="482"/>
        <end position="500"/>
    </location>
</feature>
<feature type="transmembrane region" description="Helical" evidence="1">
    <location>
        <begin position="316"/>
        <end position="341"/>
    </location>
</feature>
<dbReference type="EMBL" id="CAXLJM020000030">
    <property type="protein sequence ID" value="CAL8097677.1"/>
    <property type="molecule type" value="Genomic_DNA"/>
</dbReference>
<keyword evidence="1" id="KW-0812">Transmembrane</keyword>
<feature type="transmembrane region" description="Helical" evidence="1">
    <location>
        <begin position="654"/>
        <end position="674"/>
    </location>
</feature>
<comment type="caution">
    <text evidence="2">The sequence shown here is derived from an EMBL/GenBank/DDBJ whole genome shotgun (WGS) entry which is preliminary data.</text>
</comment>
<name>A0ABP1QDC1_9HEXA</name>
<feature type="transmembrane region" description="Helical" evidence="1">
    <location>
        <begin position="139"/>
        <end position="161"/>
    </location>
</feature>
<organism evidence="2 3">
    <name type="scientific">Orchesella dallaii</name>
    <dbReference type="NCBI Taxonomy" id="48710"/>
    <lineage>
        <taxon>Eukaryota</taxon>
        <taxon>Metazoa</taxon>
        <taxon>Ecdysozoa</taxon>
        <taxon>Arthropoda</taxon>
        <taxon>Hexapoda</taxon>
        <taxon>Collembola</taxon>
        <taxon>Entomobryomorpha</taxon>
        <taxon>Entomobryoidea</taxon>
        <taxon>Orchesellidae</taxon>
        <taxon>Orchesellinae</taxon>
        <taxon>Orchesella</taxon>
    </lineage>
</organism>
<dbReference type="Proteomes" id="UP001642540">
    <property type="component" value="Unassembled WGS sequence"/>
</dbReference>
<feature type="transmembrane region" description="Helical" evidence="1">
    <location>
        <begin position="46"/>
        <end position="68"/>
    </location>
</feature>